<evidence type="ECO:0000313" key="13">
    <source>
        <dbReference type="Proteomes" id="UP000037267"/>
    </source>
</evidence>
<evidence type="ECO:0000256" key="3">
    <source>
        <dbReference type="ARBA" id="ARBA00007571"/>
    </source>
</evidence>
<evidence type="ECO:0000259" key="11">
    <source>
        <dbReference type="Pfam" id="PF00697"/>
    </source>
</evidence>
<name>A0A0L0WA09_GOTPU</name>
<keyword evidence="9 10" id="KW-0413">Isomerase</keyword>
<protein>
    <recommendedName>
        <fullName evidence="5 10">N-(5'-phosphoribosyl)anthranilate isomerase</fullName>
        <shortName evidence="10">PRAI</shortName>
        <ecNumber evidence="4 10">5.3.1.24</ecNumber>
    </recommendedName>
</protein>
<comment type="similarity">
    <text evidence="3 10">Belongs to the TrpF family.</text>
</comment>
<dbReference type="InterPro" id="IPR011060">
    <property type="entry name" value="RibuloseP-bd_barrel"/>
</dbReference>
<dbReference type="UniPathway" id="UPA00035">
    <property type="reaction ID" value="UER00042"/>
</dbReference>
<keyword evidence="8 10" id="KW-0057">Aromatic amino acid biosynthesis</keyword>
<comment type="pathway">
    <text evidence="2 10">Amino-acid biosynthesis; L-tryptophan biosynthesis; L-tryptophan from chorismate: step 3/5.</text>
</comment>
<dbReference type="CDD" id="cd00405">
    <property type="entry name" value="PRAI"/>
    <property type="match status" value="1"/>
</dbReference>
<dbReference type="RefSeq" id="WP_050355504.1">
    <property type="nucleotide sequence ID" value="NZ_LGSS01000009.1"/>
</dbReference>
<evidence type="ECO:0000256" key="8">
    <source>
        <dbReference type="ARBA" id="ARBA00023141"/>
    </source>
</evidence>
<dbReference type="Pfam" id="PF00697">
    <property type="entry name" value="PRAI"/>
    <property type="match status" value="1"/>
</dbReference>
<keyword evidence="6 10" id="KW-0028">Amino-acid biosynthesis</keyword>
<dbReference type="HAMAP" id="MF_00135">
    <property type="entry name" value="PRAI"/>
    <property type="match status" value="1"/>
</dbReference>
<organism evidence="12 13">
    <name type="scientific">Gottschalkia purinilytica</name>
    <name type="common">Clostridium purinilyticum</name>
    <dbReference type="NCBI Taxonomy" id="1503"/>
    <lineage>
        <taxon>Bacteria</taxon>
        <taxon>Bacillati</taxon>
        <taxon>Bacillota</taxon>
        <taxon>Tissierellia</taxon>
        <taxon>Tissierellales</taxon>
        <taxon>Gottschalkiaceae</taxon>
        <taxon>Gottschalkia</taxon>
    </lineage>
</organism>
<evidence type="ECO:0000256" key="10">
    <source>
        <dbReference type="HAMAP-Rule" id="MF_00135"/>
    </source>
</evidence>
<evidence type="ECO:0000256" key="1">
    <source>
        <dbReference type="ARBA" id="ARBA00001164"/>
    </source>
</evidence>
<accession>A0A0L0WA09</accession>
<dbReference type="InterPro" id="IPR013785">
    <property type="entry name" value="Aldolase_TIM"/>
</dbReference>
<evidence type="ECO:0000313" key="12">
    <source>
        <dbReference type="EMBL" id="KNF08135.1"/>
    </source>
</evidence>
<sequence length="202" mass="23143">MTKIKVCGLKRQEDINYVNILKPDYVGFVFAESKRKVSVNECKELREKIDKNIKVVGVFVNEDIHNLKYISDFVGLDIIQLHGDEDDKYIDKLKELNVWKAIRVKDHKSINDIEKYNVQGILLDTFSKKMYGGSGKIFDWNIVKELSHKRNIILAGGLSIENVQEGISIVNPNIVDVSSGVETEGVKDFEKIKKFIEKVRSL</sequence>
<dbReference type="AlphaFoldDB" id="A0A0L0WA09"/>
<feature type="domain" description="N-(5'phosphoribosyl) anthranilate isomerase (PRAI)" evidence="11">
    <location>
        <begin position="5"/>
        <end position="197"/>
    </location>
</feature>
<dbReference type="PATRIC" id="fig|1503.3.peg.3311"/>
<evidence type="ECO:0000256" key="2">
    <source>
        <dbReference type="ARBA" id="ARBA00004664"/>
    </source>
</evidence>
<evidence type="ECO:0000256" key="9">
    <source>
        <dbReference type="ARBA" id="ARBA00023235"/>
    </source>
</evidence>
<dbReference type="InterPro" id="IPR044643">
    <property type="entry name" value="TrpF_fam"/>
</dbReference>
<evidence type="ECO:0000256" key="5">
    <source>
        <dbReference type="ARBA" id="ARBA00022272"/>
    </source>
</evidence>
<dbReference type="GO" id="GO:0000162">
    <property type="term" value="P:L-tryptophan biosynthetic process"/>
    <property type="evidence" value="ECO:0007669"/>
    <property type="project" value="UniProtKB-UniRule"/>
</dbReference>
<dbReference type="Gene3D" id="3.20.20.70">
    <property type="entry name" value="Aldolase class I"/>
    <property type="match status" value="1"/>
</dbReference>
<dbReference type="InterPro" id="IPR001240">
    <property type="entry name" value="PRAI_dom"/>
</dbReference>
<comment type="catalytic activity">
    <reaction evidence="1 10">
        <text>N-(5-phospho-beta-D-ribosyl)anthranilate = 1-(2-carboxyphenylamino)-1-deoxy-D-ribulose 5-phosphate</text>
        <dbReference type="Rhea" id="RHEA:21540"/>
        <dbReference type="ChEBI" id="CHEBI:18277"/>
        <dbReference type="ChEBI" id="CHEBI:58613"/>
        <dbReference type="EC" id="5.3.1.24"/>
    </reaction>
</comment>
<dbReference type="GO" id="GO:0004640">
    <property type="term" value="F:phosphoribosylanthranilate isomerase activity"/>
    <property type="evidence" value="ECO:0007669"/>
    <property type="project" value="UniProtKB-UniRule"/>
</dbReference>
<dbReference type="SUPFAM" id="SSF51366">
    <property type="entry name" value="Ribulose-phoshate binding barrel"/>
    <property type="match status" value="1"/>
</dbReference>
<dbReference type="PANTHER" id="PTHR42894:SF1">
    <property type="entry name" value="N-(5'-PHOSPHORIBOSYL)ANTHRANILATE ISOMERASE"/>
    <property type="match status" value="1"/>
</dbReference>
<evidence type="ECO:0000256" key="4">
    <source>
        <dbReference type="ARBA" id="ARBA00012572"/>
    </source>
</evidence>
<proteinExistence type="inferred from homology"/>
<evidence type="ECO:0000256" key="7">
    <source>
        <dbReference type="ARBA" id="ARBA00022822"/>
    </source>
</evidence>
<dbReference type="PANTHER" id="PTHR42894">
    <property type="entry name" value="N-(5'-PHOSPHORIBOSYL)ANTHRANILATE ISOMERASE"/>
    <property type="match status" value="1"/>
</dbReference>
<dbReference type="OrthoDB" id="9786954at2"/>
<evidence type="ECO:0000256" key="6">
    <source>
        <dbReference type="ARBA" id="ARBA00022605"/>
    </source>
</evidence>
<dbReference type="STRING" id="1503.CLPU_9c00310"/>
<dbReference type="Proteomes" id="UP000037267">
    <property type="component" value="Unassembled WGS sequence"/>
</dbReference>
<dbReference type="FunFam" id="3.20.20.70:FF:000075">
    <property type="entry name" value="Tryptophan biosynthesis protein TRP1"/>
    <property type="match status" value="1"/>
</dbReference>
<keyword evidence="13" id="KW-1185">Reference proteome</keyword>
<gene>
    <name evidence="10 12" type="primary">trpF</name>
    <name evidence="12" type="ORF">CLPU_9c00310</name>
</gene>
<comment type="caution">
    <text evidence="12">The sequence shown here is derived from an EMBL/GenBank/DDBJ whole genome shotgun (WGS) entry which is preliminary data.</text>
</comment>
<dbReference type="EMBL" id="LGSS01000009">
    <property type="protein sequence ID" value="KNF08135.1"/>
    <property type="molecule type" value="Genomic_DNA"/>
</dbReference>
<keyword evidence="7 10" id="KW-0822">Tryptophan biosynthesis</keyword>
<dbReference type="EC" id="5.3.1.24" evidence="4 10"/>
<reference evidence="13" key="1">
    <citation type="submission" date="2015-07" db="EMBL/GenBank/DDBJ databases">
        <title>Draft genome sequence of the purine-degrading Gottschalkia purinilyticum DSM 1384 (formerly Clostridium purinilyticum).</title>
        <authorList>
            <person name="Poehlein A."/>
            <person name="Schiel-Bengelsdorf B."/>
            <person name="Bengelsdorf F.R."/>
            <person name="Daniel R."/>
            <person name="Duerre P."/>
        </authorList>
    </citation>
    <scope>NUCLEOTIDE SEQUENCE [LARGE SCALE GENOMIC DNA]</scope>
    <source>
        <strain evidence="13">DSM 1384</strain>
    </source>
</reference>